<dbReference type="Proteomes" id="UP001209878">
    <property type="component" value="Unassembled WGS sequence"/>
</dbReference>
<dbReference type="PANTHER" id="PTHR47217:SF1">
    <property type="entry name" value="GLOBIN-LIKE PROTEIN"/>
    <property type="match status" value="1"/>
</dbReference>
<comment type="subunit">
    <text evidence="1">Monomer.</text>
</comment>
<dbReference type="InterPro" id="IPR013314">
    <property type="entry name" value="Globin_lamprey/hagfish"/>
</dbReference>
<evidence type="ECO:0000313" key="9">
    <source>
        <dbReference type="EMBL" id="KAK2181726.1"/>
    </source>
</evidence>
<sequence length="152" mass="17087">MPDLTPEGKKAVQDTWAPVAANPKHFGVLLFIKYFTEYPRTQDFFEHFKGKSLEELKTSAKLRAHGTTVLHAVTAMVENLDDLDTMVVLLNNTVDRHTPRTVGFPEYDDLFKCIGSFLAEQLGDKFDEVAKQAWGIVLDTMGTVIKAQLSKQ</sequence>
<gene>
    <name evidence="9" type="ORF">NP493_383g00037</name>
</gene>
<accession>A0AAD9L2B5</accession>
<evidence type="ECO:0000256" key="5">
    <source>
        <dbReference type="ARBA" id="ARBA00022723"/>
    </source>
</evidence>
<reference evidence="9" key="1">
    <citation type="journal article" date="2023" name="Mol. Biol. Evol.">
        <title>Third-Generation Sequencing Reveals the Adaptive Role of the Epigenome in Three Deep-Sea Polychaetes.</title>
        <authorList>
            <person name="Perez M."/>
            <person name="Aroh O."/>
            <person name="Sun Y."/>
            <person name="Lan Y."/>
            <person name="Juniper S.K."/>
            <person name="Young C.R."/>
            <person name="Angers B."/>
            <person name="Qian P.Y."/>
        </authorList>
    </citation>
    <scope>NUCLEOTIDE SEQUENCE</scope>
    <source>
        <strain evidence="9">R07B-5</strain>
    </source>
</reference>
<evidence type="ECO:0000256" key="1">
    <source>
        <dbReference type="ARBA" id="ARBA00011245"/>
    </source>
</evidence>
<dbReference type="InterPro" id="IPR012292">
    <property type="entry name" value="Globin/Proto"/>
</dbReference>
<dbReference type="PRINTS" id="PR01906">
    <property type="entry name" value="FISHGLOBIN"/>
</dbReference>
<dbReference type="AlphaFoldDB" id="A0AAD9L2B5"/>
<evidence type="ECO:0000313" key="10">
    <source>
        <dbReference type="Proteomes" id="UP001209878"/>
    </source>
</evidence>
<dbReference type="InterPro" id="IPR000971">
    <property type="entry name" value="Globin"/>
</dbReference>
<dbReference type="SUPFAM" id="SSF46458">
    <property type="entry name" value="Globin-like"/>
    <property type="match status" value="1"/>
</dbReference>
<dbReference type="GO" id="GO:0005344">
    <property type="term" value="F:oxygen carrier activity"/>
    <property type="evidence" value="ECO:0007669"/>
    <property type="project" value="UniProtKB-KW"/>
</dbReference>
<evidence type="ECO:0000256" key="6">
    <source>
        <dbReference type="ARBA" id="ARBA00023004"/>
    </source>
</evidence>
<comment type="caution">
    <text evidence="9">The sequence shown here is derived from an EMBL/GenBank/DDBJ whole genome shotgun (WGS) entry which is preliminary data.</text>
</comment>
<dbReference type="InterPro" id="IPR044399">
    <property type="entry name" value="Mb-like_M"/>
</dbReference>
<evidence type="ECO:0000256" key="4">
    <source>
        <dbReference type="ARBA" id="ARBA00022621"/>
    </source>
</evidence>
<name>A0AAD9L2B5_RIDPI</name>
<dbReference type="PANTHER" id="PTHR47217">
    <property type="entry name" value="GLOBIN-LIKE PROTEIN"/>
    <property type="match status" value="1"/>
</dbReference>
<feature type="domain" description="Globin" evidence="8">
    <location>
        <begin position="3"/>
        <end position="150"/>
    </location>
</feature>
<dbReference type="CDD" id="cd01040">
    <property type="entry name" value="Mb-like"/>
    <property type="match status" value="1"/>
</dbReference>
<protein>
    <recommendedName>
        <fullName evidence="8">Globin domain-containing protein</fullName>
    </recommendedName>
</protein>
<keyword evidence="3 7" id="KW-0349">Heme</keyword>
<evidence type="ECO:0000256" key="3">
    <source>
        <dbReference type="ARBA" id="ARBA00022617"/>
    </source>
</evidence>
<keyword evidence="2 7" id="KW-0813">Transport</keyword>
<evidence type="ECO:0000256" key="7">
    <source>
        <dbReference type="RuleBase" id="RU000356"/>
    </source>
</evidence>
<evidence type="ECO:0000256" key="2">
    <source>
        <dbReference type="ARBA" id="ARBA00022448"/>
    </source>
</evidence>
<dbReference type="InterPro" id="IPR009050">
    <property type="entry name" value="Globin-like_sf"/>
</dbReference>
<dbReference type="GO" id="GO:0019825">
    <property type="term" value="F:oxygen binding"/>
    <property type="evidence" value="ECO:0007669"/>
    <property type="project" value="InterPro"/>
</dbReference>
<keyword evidence="5" id="KW-0479">Metal-binding</keyword>
<evidence type="ECO:0000259" key="8">
    <source>
        <dbReference type="PROSITE" id="PS01033"/>
    </source>
</evidence>
<dbReference type="GO" id="GO:0016491">
    <property type="term" value="F:oxidoreductase activity"/>
    <property type="evidence" value="ECO:0007669"/>
    <property type="project" value="UniProtKB-ARBA"/>
</dbReference>
<dbReference type="GO" id="GO:0020037">
    <property type="term" value="F:heme binding"/>
    <property type="evidence" value="ECO:0007669"/>
    <property type="project" value="InterPro"/>
</dbReference>
<dbReference type="Gene3D" id="1.10.490.10">
    <property type="entry name" value="Globins"/>
    <property type="match status" value="1"/>
</dbReference>
<organism evidence="9 10">
    <name type="scientific">Ridgeia piscesae</name>
    <name type="common">Tubeworm</name>
    <dbReference type="NCBI Taxonomy" id="27915"/>
    <lineage>
        <taxon>Eukaryota</taxon>
        <taxon>Metazoa</taxon>
        <taxon>Spiralia</taxon>
        <taxon>Lophotrochozoa</taxon>
        <taxon>Annelida</taxon>
        <taxon>Polychaeta</taxon>
        <taxon>Sedentaria</taxon>
        <taxon>Canalipalpata</taxon>
        <taxon>Sabellida</taxon>
        <taxon>Siboglinidae</taxon>
        <taxon>Ridgeia</taxon>
    </lineage>
</organism>
<keyword evidence="6" id="KW-0408">Iron</keyword>
<dbReference type="Pfam" id="PF00042">
    <property type="entry name" value="Globin"/>
    <property type="match status" value="1"/>
</dbReference>
<comment type="similarity">
    <text evidence="7">Belongs to the globin family.</text>
</comment>
<dbReference type="PROSITE" id="PS01033">
    <property type="entry name" value="GLOBIN"/>
    <property type="match status" value="1"/>
</dbReference>
<keyword evidence="4 7" id="KW-0561">Oxygen transport</keyword>
<proteinExistence type="inferred from homology"/>
<dbReference type="GO" id="GO:0005506">
    <property type="term" value="F:iron ion binding"/>
    <property type="evidence" value="ECO:0007669"/>
    <property type="project" value="InterPro"/>
</dbReference>
<keyword evidence="10" id="KW-1185">Reference proteome</keyword>
<dbReference type="EMBL" id="JAODUO010000383">
    <property type="protein sequence ID" value="KAK2181726.1"/>
    <property type="molecule type" value="Genomic_DNA"/>
</dbReference>